<evidence type="ECO:0000313" key="6">
    <source>
        <dbReference type="Proteomes" id="UP000092544"/>
    </source>
</evidence>
<dbReference type="EC" id="1.1.1.100" evidence="5"/>
<dbReference type="InterPro" id="IPR036291">
    <property type="entry name" value="NAD(P)-bd_dom_sf"/>
</dbReference>
<dbReference type="PANTHER" id="PTHR44196:SF1">
    <property type="entry name" value="DEHYDROGENASE_REDUCTASE SDR FAMILY MEMBER 7B"/>
    <property type="match status" value="1"/>
</dbReference>
<dbReference type="NCBIfam" id="NF006565">
    <property type="entry name" value="PRK09072.1"/>
    <property type="match status" value="1"/>
</dbReference>
<dbReference type="Gene3D" id="3.40.50.720">
    <property type="entry name" value="NAD(P)-binding Rossmann-like Domain"/>
    <property type="match status" value="1"/>
</dbReference>
<evidence type="ECO:0000256" key="3">
    <source>
        <dbReference type="RuleBase" id="RU000363"/>
    </source>
</evidence>
<dbReference type="GO" id="GO:0004316">
    <property type="term" value="F:3-oxoacyl-[acyl-carrier-protein] reductase (NADPH) activity"/>
    <property type="evidence" value="ECO:0007669"/>
    <property type="project" value="UniProtKB-EC"/>
</dbReference>
<dbReference type="AlphaFoldDB" id="A0A1A8TUH9"/>
<reference evidence="5 6" key="1">
    <citation type="submission" date="2016-06" db="EMBL/GenBank/DDBJ databases">
        <authorList>
            <person name="Kjaerup R.B."/>
            <person name="Dalgaard T.S."/>
            <person name="Juul-Madsen H.R."/>
        </authorList>
    </citation>
    <scope>NUCLEOTIDE SEQUENCE [LARGE SCALE GENOMIC DNA]</scope>
    <source>
        <strain evidence="5 6">CECT 8886</strain>
    </source>
</reference>
<name>A0A1A8TUH9_9GAMM</name>
<dbReference type="InterPro" id="IPR002347">
    <property type="entry name" value="SDR_fam"/>
</dbReference>
<dbReference type="GO" id="GO:0016020">
    <property type="term" value="C:membrane"/>
    <property type="evidence" value="ECO:0007669"/>
    <property type="project" value="TreeGrafter"/>
</dbReference>
<evidence type="ECO:0000313" key="5">
    <source>
        <dbReference type="EMBL" id="SBS36879.1"/>
    </source>
</evidence>
<gene>
    <name evidence="5" type="primary">fabG_10</name>
    <name evidence="5" type="ORF">MSP8886_03882</name>
</gene>
<proteinExistence type="inferred from homology"/>
<dbReference type="PANTHER" id="PTHR44196">
    <property type="entry name" value="DEHYDROGENASE/REDUCTASE SDR FAMILY MEMBER 7B"/>
    <property type="match status" value="1"/>
</dbReference>
<keyword evidence="2 5" id="KW-0560">Oxidoreductase</keyword>
<dbReference type="PRINTS" id="PR00081">
    <property type="entry name" value="GDHRDH"/>
</dbReference>
<protein>
    <submittedName>
        <fullName evidence="5">3-oxoacyl-[acyl-carrier-protein] reductase FabG</fullName>
        <ecNumber evidence="5">1.1.1.100</ecNumber>
    </submittedName>
</protein>
<sequence>MKKQGVKGLWAQQRCLLTGATGGIGQAIAKELADRGATLILQGRDKQRLETLAQSLKGQHHILVADINQANDREKIRQTMAESGPFTMLINNAGVGQFSPFEQLSEEEITHTISTNVIAPILLTQALLPLLNQQQAHIVNVGSTFGSIGFAGQTTYCASKFAIRGFSEALYRELADTNIKVSYFAPRATATTINSAKAMAMNKQLGNAVDSPETVAQALIRQLETGNPRQFVGFPERLFVKINGSFPNIVDKALFKKLSVIKRFLNTQ</sequence>
<dbReference type="Proteomes" id="UP000092544">
    <property type="component" value="Unassembled WGS sequence"/>
</dbReference>
<evidence type="ECO:0000256" key="2">
    <source>
        <dbReference type="ARBA" id="ARBA00023002"/>
    </source>
</evidence>
<evidence type="ECO:0000256" key="1">
    <source>
        <dbReference type="ARBA" id="ARBA00006484"/>
    </source>
</evidence>
<organism evidence="5 6">
    <name type="scientific">Marinomonas spartinae</name>
    <dbReference type="NCBI Taxonomy" id="1792290"/>
    <lineage>
        <taxon>Bacteria</taxon>
        <taxon>Pseudomonadati</taxon>
        <taxon>Pseudomonadota</taxon>
        <taxon>Gammaproteobacteria</taxon>
        <taxon>Oceanospirillales</taxon>
        <taxon>Oceanospirillaceae</taxon>
        <taxon>Marinomonas</taxon>
    </lineage>
</organism>
<feature type="domain" description="Ketoreductase" evidence="4">
    <location>
        <begin position="13"/>
        <end position="199"/>
    </location>
</feature>
<comment type="similarity">
    <text evidence="1 3">Belongs to the short-chain dehydrogenases/reductases (SDR) family.</text>
</comment>
<accession>A0A1A8TUH9</accession>
<evidence type="ECO:0000259" key="4">
    <source>
        <dbReference type="SMART" id="SM00822"/>
    </source>
</evidence>
<dbReference type="OrthoDB" id="7301144at2"/>
<dbReference type="CDD" id="cd05233">
    <property type="entry name" value="SDR_c"/>
    <property type="match status" value="1"/>
</dbReference>
<dbReference type="EMBL" id="FLOB01000015">
    <property type="protein sequence ID" value="SBS36879.1"/>
    <property type="molecule type" value="Genomic_DNA"/>
</dbReference>
<dbReference type="SUPFAM" id="SSF51735">
    <property type="entry name" value="NAD(P)-binding Rossmann-fold domains"/>
    <property type="match status" value="1"/>
</dbReference>
<dbReference type="SMART" id="SM00822">
    <property type="entry name" value="PKS_KR"/>
    <property type="match status" value="1"/>
</dbReference>
<dbReference type="STRING" id="1792290.MSP8886_03882"/>
<dbReference type="PIRSF" id="PIRSF000126">
    <property type="entry name" value="11-beta-HSD1"/>
    <property type="match status" value="1"/>
</dbReference>
<dbReference type="Pfam" id="PF00106">
    <property type="entry name" value="adh_short"/>
    <property type="match status" value="1"/>
</dbReference>
<dbReference type="RefSeq" id="WP_067019802.1">
    <property type="nucleotide sequence ID" value="NZ_FLOB01000015.1"/>
</dbReference>
<dbReference type="InterPro" id="IPR057326">
    <property type="entry name" value="KR_dom"/>
</dbReference>
<dbReference type="PRINTS" id="PR00080">
    <property type="entry name" value="SDRFAMILY"/>
</dbReference>
<keyword evidence="6" id="KW-1185">Reference proteome</keyword>